<dbReference type="AlphaFoldDB" id="A0A060CAV1"/>
<proteinExistence type="predicted"/>
<organism evidence="1">
    <name type="scientific">uncultured Corynebacterium sp</name>
    <dbReference type="NCBI Taxonomy" id="159447"/>
    <lineage>
        <taxon>Bacteria</taxon>
        <taxon>Bacillati</taxon>
        <taxon>Actinomycetota</taxon>
        <taxon>Actinomycetes</taxon>
        <taxon>Mycobacteriales</taxon>
        <taxon>Corynebacteriaceae</taxon>
        <taxon>Corynebacterium</taxon>
        <taxon>environmental samples</taxon>
    </lineage>
</organism>
<feature type="non-terminal residue" evidence="1">
    <location>
        <position position="1"/>
    </location>
</feature>
<evidence type="ECO:0000313" key="1">
    <source>
        <dbReference type="EMBL" id="AIA90160.1"/>
    </source>
</evidence>
<feature type="non-terminal residue" evidence="1">
    <location>
        <position position="176"/>
    </location>
</feature>
<reference evidence="1" key="1">
    <citation type="journal article" date="2013" name="Environ. Microbiol.">
        <title>Seasonally variable intestinal metagenomes of the red palm weevil (Rhynchophorus ferrugineus).</title>
        <authorList>
            <person name="Jia S."/>
            <person name="Zhang X."/>
            <person name="Zhang G."/>
            <person name="Yin A."/>
            <person name="Zhang S."/>
            <person name="Li F."/>
            <person name="Wang L."/>
            <person name="Zhao D."/>
            <person name="Yun Q."/>
            <person name="Tala"/>
            <person name="Wang J."/>
            <person name="Sun G."/>
            <person name="Baabdullah M."/>
            <person name="Yu X."/>
            <person name="Hu S."/>
            <person name="Al-Mssallem I.S."/>
            <person name="Yu J."/>
        </authorList>
    </citation>
    <scope>NUCLEOTIDE SEQUENCE</scope>
</reference>
<name>A0A060CAV1_9CORY</name>
<protein>
    <submittedName>
        <fullName evidence="1">CAZy families GH23 protein</fullName>
    </submittedName>
</protein>
<accession>A0A060CAV1</accession>
<dbReference type="EMBL" id="KF122862">
    <property type="protein sequence ID" value="AIA90160.1"/>
    <property type="molecule type" value="Genomic_DNA"/>
</dbReference>
<sequence>RFKSAIGSVKTAFSTAVSGVRAAWNQIKAIAAAPVRFVIQTVLNNGLIAGFNKLAGIFGTKKMSTISLPKGFAAGGVIPGYTPGKDTHLAAVGGGEAIMRPEFTRAVGPGWVNRMNALARQGGTRAVSSALPAFAGGGIVGKIGSIVSSIGSTVKNVFSDISDPVKWVKDKFTSVL</sequence>